<feature type="region of interest" description="Disordered" evidence="1">
    <location>
        <begin position="320"/>
        <end position="380"/>
    </location>
</feature>
<feature type="region of interest" description="Disordered" evidence="1">
    <location>
        <begin position="1"/>
        <end position="115"/>
    </location>
</feature>
<name>A0A8J4E7E8_9ACTN</name>
<protein>
    <recommendedName>
        <fullName evidence="4">Replicase polyprotein 1ab</fullName>
    </recommendedName>
</protein>
<dbReference type="InterPro" id="IPR011990">
    <property type="entry name" value="TPR-like_helical_dom_sf"/>
</dbReference>
<accession>A0A8J4E7E8</accession>
<reference evidence="2" key="1">
    <citation type="submission" date="2021-01" db="EMBL/GenBank/DDBJ databases">
        <title>Whole genome shotgun sequence of Virgisporangium aurantiacum NBRC 16421.</title>
        <authorList>
            <person name="Komaki H."/>
            <person name="Tamura T."/>
        </authorList>
    </citation>
    <scope>NUCLEOTIDE SEQUENCE</scope>
    <source>
        <strain evidence="2">NBRC 16421</strain>
    </source>
</reference>
<dbReference type="SUPFAM" id="SSF48452">
    <property type="entry name" value="TPR-like"/>
    <property type="match status" value="1"/>
</dbReference>
<dbReference type="Gene3D" id="1.25.40.10">
    <property type="entry name" value="Tetratricopeptide repeat domain"/>
    <property type="match status" value="1"/>
</dbReference>
<feature type="compositionally biased region" description="Basic and acidic residues" evidence="1">
    <location>
        <begin position="1"/>
        <end position="10"/>
    </location>
</feature>
<dbReference type="EMBL" id="BOPG01000071">
    <property type="protein sequence ID" value="GIJ61752.1"/>
    <property type="molecule type" value="Genomic_DNA"/>
</dbReference>
<feature type="compositionally biased region" description="Acidic residues" evidence="1">
    <location>
        <begin position="64"/>
        <end position="86"/>
    </location>
</feature>
<evidence type="ECO:0000313" key="2">
    <source>
        <dbReference type="EMBL" id="GIJ61752.1"/>
    </source>
</evidence>
<proteinExistence type="predicted"/>
<gene>
    <name evidence="2" type="ORF">Vau01_092680</name>
</gene>
<organism evidence="2 3">
    <name type="scientific">Virgisporangium aurantiacum</name>
    <dbReference type="NCBI Taxonomy" id="175570"/>
    <lineage>
        <taxon>Bacteria</taxon>
        <taxon>Bacillati</taxon>
        <taxon>Actinomycetota</taxon>
        <taxon>Actinomycetes</taxon>
        <taxon>Micromonosporales</taxon>
        <taxon>Micromonosporaceae</taxon>
        <taxon>Virgisporangium</taxon>
    </lineage>
</organism>
<keyword evidence="3" id="KW-1185">Reference proteome</keyword>
<evidence type="ECO:0000313" key="3">
    <source>
        <dbReference type="Proteomes" id="UP000612585"/>
    </source>
</evidence>
<dbReference type="AlphaFoldDB" id="A0A8J4E7E8"/>
<evidence type="ECO:0008006" key="4">
    <source>
        <dbReference type="Google" id="ProtNLM"/>
    </source>
</evidence>
<feature type="compositionally biased region" description="Acidic residues" evidence="1">
    <location>
        <begin position="11"/>
        <end position="57"/>
    </location>
</feature>
<sequence length="380" mass="41069">MIVGGDRSEDTDVDETDELDDAGDEDSAAVADEHDDEHDDEDEEEDDEDEENEEDDPQDRADDQGLEDDEEDEDEDDEEEDDDLDEAVAASDESVERPRAGGEPELPEDIDPRDLHPEVRSELRTLTGPVATLVGKRLVASGLLLDDDPAEALAHALVARRLAPRVASVREAVGLAAYHTGQWSMAVAELRTYHRIAGRQTHLAVIADCERAQGRPERAVDLYRAANLDKLEPDEAIELLIVAAGARGDMGQTDAAVAMLQVPDLRDDDAPWGPRLRYAYADSLLAAGRTDDAREWFAKAADVDEDLVTDAADRLLELDGVVIDDPTDPAGGDDTGGERGDAGGTSGDGQTRHPESTTRPGRVVIFTEPPAADDGPDPVR</sequence>
<dbReference type="Proteomes" id="UP000612585">
    <property type="component" value="Unassembled WGS sequence"/>
</dbReference>
<evidence type="ECO:0000256" key="1">
    <source>
        <dbReference type="SAM" id="MobiDB-lite"/>
    </source>
</evidence>
<comment type="caution">
    <text evidence="2">The sequence shown here is derived from an EMBL/GenBank/DDBJ whole genome shotgun (WGS) entry which is preliminary data.</text>
</comment>